<comment type="caution">
    <text evidence="2">The sequence shown here is derived from an EMBL/GenBank/DDBJ whole genome shotgun (WGS) entry which is preliminary data.</text>
</comment>
<sequence length="112" mass="12224">MLPTPLSHANPHPHSPHTLSTFDPQSLQVCTGPAFDSPRPNLRRPSPPKLPMPYRLAPRPSIPPYVLLSPLTNQTAPALLSPRPAPPHLASAPRQGYFWAWPGAVLARLHMG</sequence>
<evidence type="ECO:0000256" key="1">
    <source>
        <dbReference type="SAM" id="MobiDB-lite"/>
    </source>
</evidence>
<proteinExistence type="predicted"/>
<organism evidence="2 3">
    <name type="scientific">Petrolisthes cinctipes</name>
    <name type="common">Flat porcelain crab</name>
    <dbReference type="NCBI Taxonomy" id="88211"/>
    <lineage>
        <taxon>Eukaryota</taxon>
        <taxon>Metazoa</taxon>
        <taxon>Ecdysozoa</taxon>
        <taxon>Arthropoda</taxon>
        <taxon>Crustacea</taxon>
        <taxon>Multicrustacea</taxon>
        <taxon>Malacostraca</taxon>
        <taxon>Eumalacostraca</taxon>
        <taxon>Eucarida</taxon>
        <taxon>Decapoda</taxon>
        <taxon>Pleocyemata</taxon>
        <taxon>Anomura</taxon>
        <taxon>Galatheoidea</taxon>
        <taxon>Porcellanidae</taxon>
        <taxon>Petrolisthes</taxon>
    </lineage>
</organism>
<protein>
    <submittedName>
        <fullName evidence="2">Uncharacterized protein</fullName>
    </submittedName>
</protein>
<dbReference type="AlphaFoldDB" id="A0AAE1FW94"/>
<name>A0AAE1FW94_PETCI</name>
<dbReference type="EMBL" id="JAWQEG010001176">
    <property type="protein sequence ID" value="KAK3881802.1"/>
    <property type="molecule type" value="Genomic_DNA"/>
</dbReference>
<feature type="compositionally biased region" description="Polar residues" evidence="1">
    <location>
        <begin position="17"/>
        <end position="29"/>
    </location>
</feature>
<keyword evidence="3" id="KW-1185">Reference proteome</keyword>
<reference evidence="2" key="1">
    <citation type="submission" date="2023-10" db="EMBL/GenBank/DDBJ databases">
        <title>Genome assemblies of two species of porcelain crab, Petrolisthes cinctipes and Petrolisthes manimaculis (Anomura: Porcellanidae).</title>
        <authorList>
            <person name="Angst P."/>
        </authorList>
    </citation>
    <scope>NUCLEOTIDE SEQUENCE</scope>
    <source>
        <strain evidence="2">PB745_01</strain>
        <tissue evidence="2">Gill</tissue>
    </source>
</reference>
<accession>A0AAE1FW94</accession>
<evidence type="ECO:0000313" key="2">
    <source>
        <dbReference type="EMBL" id="KAK3881802.1"/>
    </source>
</evidence>
<feature type="region of interest" description="Disordered" evidence="1">
    <location>
        <begin position="1"/>
        <end position="55"/>
    </location>
</feature>
<dbReference type="Proteomes" id="UP001286313">
    <property type="component" value="Unassembled WGS sequence"/>
</dbReference>
<evidence type="ECO:0000313" key="3">
    <source>
        <dbReference type="Proteomes" id="UP001286313"/>
    </source>
</evidence>
<gene>
    <name evidence="2" type="ORF">Pcinc_013784</name>
</gene>